<dbReference type="AlphaFoldDB" id="A0A6C0DRL0"/>
<feature type="region of interest" description="Disordered" evidence="1">
    <location>
        <begin position="48"/>
        <end position="79"/>
    </location>
</feature>
<reference evidence="2" key="1">
    <citation type="journal article" date="2020" name="Nature">
        <title>Giant virus diversity and host interactions through global metagenomics.</title>
        <authorList>
            <person name="Schulz F."/>
            <person name="Roux S."/>
            <person name="Paez-Espino D."/>
            <person name="Jungbluth S."/>
            <person name="Walsh D.A."/>
            <person name="Denef V.J."/>
            <person name="McMahon K.D."/>
            <person name="Konstantinidis K.T."/>
            <person name="Eloe-Fadrosh E.A."/>
            <person name="Kyrpides N.C."/>
            <person name="Woyke T."/>
        </authorList>
    </citation>
    <scope>NUCLEOTIDE SEQUENCE</scope>
    <source>
        <strain evidence="2">GVMAG-M-3300023174-5</strain>
    </source>
</reference>
<dbReference type="EMBL" id="MN739668">
    <property type="protein sequence ID" value="QHT19576.1"/>
    <property type="molecule type" value="Genomic_DNA"/>
</dbReference>
<accession>A0A6C0DRL0</accession>
<evidence type="ECO:0000313" key="2">
    <source>
        <dbReference type="EMBL" id="QHT19576.1"/>
    </source>
</evidence>
<sequence length="229" mass="26081">MSSLNFSLFNPDENENYISSKKKISHNRTQKRYVKEGLTEKVSNVLKSIHDNDGEEEAGSHLADFTPPPPPTSMGAERTKMPRESMQNLGSFNAATQNEYSPSLGNQPAPMSEGEDYDLNNFKTNYGDNKSVEEYYKKYIPNYSNANLNQGSKGAYNRPYYQAPQNSDNNTNYGNEVLIAKLNYMINLLEEKQDERTNNVTEEVVLYSFLGIFIIFIVDSFSRVGKYVR</sequence>
<protein>
    <submittedName>
        <fullName evidence="2">Uncharacterized protein</fullName>
    </submittedName>
</protein>
<proteinExistence type="predicted"/>
<name>A0A6C0DRL0_9ZZZZ</name>
<evidence type="ECO:0000256" key="1">
    <source>
        <dbReference type="SAM" id="MobiDB-lite"/>
    </source>
</evidence>
<organism evidence="2">
    <name type="scientific">viral metagenome</name>
    <dbReference type="NCBI Taxonomy" id="1070528"/>
    <lineage>
        <taxon>unclassified sequences</taxon>
        <taxon>metagenomes</taxon>
        <taxon>organismal metagenomes</taxon>
    </lineage>
</organism>